<comment type="caution">
    <text evidence="2">The sequence shown here is derived from an EMBL/GenBank/DDBJ whole genome shotgun (WGS) entry which is preliminary data.</text>
</comment>
<name>A0A7Y4H685_9BRAD</name>
<feature type="region of interest" description="Disordered" evidence="1">
    <location>
        <begin position="71"/>
        <end position="93"/>
    </location>
</feature>
<evidence type="ECO:0000313" key="3">
    <source>
        <dbReference type="Proteomes" id="UP000528734"/>
    </source>
</evidence>
<keyword evidence="3" id="KW-1185">Reference proteome</keyword>
<accession>A0A7Y4H685</accession>
<dbReference type="AlphaFoldDB" id="A0A7Y4H685"/>
<sequence length="93" mass="10038">MAKATKTTTEVAVEETEEAAEATFTPTSRVLEDGRAVHLDRDGCVVVIQAAAPPAPKGEYPPMELVRERMQTHHSVQAPPPADLRGSRTFGVK</sequence>
<protein>
    <submittedName>
        <fullName evidence="2">Uncharacterized protein</fullName>
    </submittedName>
</protein>
<gene>
    <name evidence="2" type="ORF">HCN50_19585</name>
</gene>
<reference evidence="2 3" key="1">
    <citation type="submission" date="2020-03" db="EMBL/GenBank/DDBJ databases">
        <title>Bradyrhizobium diversity isolated from nodules of Muelleranthus trifoliolatus.</title>
        <authorList>
            <person name="Klepa M."/>
            <person name="Helene L."/>
            <person name="Hungria M."/>
        </authorList>
    </citation>
    <scope>NUCLEOTIDE SEQUENCE [LARGE SCALE GENOMIC DNA]</scope>
    <source>
        <strain evidence="2 3">WSM 1744</strain>
    </source>
</reference>
<proteinExistence type="predicted"/>
<dbReference type="EMBL" id="JAAVLW010000005">
    <property type="protein sequence ID" value="NOJ48426.1"/>
    <property type="molecule type" value="Genomic_DNA"/>
</dbReference>
<dbReference type="Proteomes" id="UP000528734">
    <property type="component" value="Unassembled WGS sequence"/>
</dbReference>
<evidence type="ECO:0000256" key="1">
    <source>
        <dbReference type="SAM" id="MobiDB-lite"/>
    </source>
</evidence>
<organism evidence="2 3">
    <name type="scientific">Bradyrhizobium archetypum</name>
    <dbReference type="NCBI Taxonomy" id="2721160"/>
    <lineage>
        <taxon>Bacteria</taxon>
        <taxon>Pseudomonadati</taxon>
        <taxon>Pseudomonadota</taxon>
        <taxon>Alphaproteobacteria</taxon>
        <taxon>Hyphomicrobiales</taxon>
        <taxon>Nitrobacteraceae</taxon>
        <taxon>Bradyrhizobium</taxon>
    </lineage>
</organism>
<dbReference type="RefSeq" id="WP_171711273.1">
    <property type="nucleotide sequence ID" value="NZ_JAAVLW010000005.1"/>
</dbReference>
<feature type="region of interest" description="Disordered" evidence="1">
    <location>
        <begin position="1"/>
        <end position="23"/>
    </location>
</feature>
<evidence type="ECO:0000313" key="2">
    <source>
        <dbReference type="EMBL" id="NOJ48426.1"/>
    </source>
</evidence>
<feature type="compositionally biased region" description="Low complexity" evidence="1">
    <location>
        <begin position="1"/>
        <end position="11"/>
    </location>
</feature>